<dbReference type="NCBIfam" id="NF033819">
    <property type="entry name" value="IS66_TnpB"/>
    <property type="match status" value="1"/>
</dbReference>
<dbReference type="Pfam" id="PF05717">
    <property type="entry name" value="TnpB_IS66"/>
    <property type="match status" value="1"/>
</dbReference>
<sequence length="118" mass="13821">MLGSESYDCVYLALGATDLRKSINGLALIVEKSFKLDPFSRKLFVFCNKKRDKIKILKWDNDGFWLYYKRLESSKFKWPSGCNDKAISVSEREFRWLLDGLDLIQHEAHKEVTQRILG</sequence>
<dbReference type="EMBL" id="FRAG01000127">
    <property type="protein sequence ID" value="SHK64038.1"/>
    <property type="molecule type" value="Genomic_DNA"/>
</dbReference>
<accession>A0A1M6U4N9</accession>
<reference evidence="1 2" key="1">
    <citation type="submission" date="2016-11" db="EMBL/GenBank/DDBJ databases">
        <authorList>
            <person name="Jaros S."/>
            <person name="Januszkiewicz K."/>
            <person name="Wedrychowicz H."/>
        </authorList>
    </citation>
    <scope>NUCLEOTIDE SEQUENCE [LARGE SCALE GENOMIC DNA]</scope>
    <source>
        <strain evidence="1 2">DSM 15212</strain>
    </source>
</reference>
<dbReference type="Proteomes" id="UP000184465">
    <property type="component" value="Unassembled WGS sequence"/>
</dbReference>
<dbReference type="OrthoDB" id="4956084at2"/>
<keyword evidence="2" id="KW-1185">Reference proteome</keyword>
<proteinExistence type="predicted"/>
<dbReference type="RefSeq" id="WP_073153833.1">
    <property type="nucleotide sequence ID" value="NZ_FRAG01000127.1"/>
</dbReference>
<evidence type="ECO:0000313" key="2">
    <source>
        <dbReference type="Proteomes" id="UP000184465"/>
    </source>
</evidence>
<dbReference type="InterPro" id="IPR008878">
    <property type="entry name" value="Transposase_IS66_Orf2"/>
</dbReference>
<evidence type="ECO:0000313" key="1">
    <source>
        <dbReference type="EMBL" id="SHK64038.1"/>
    </source>
</evidence>
<protein>
    <submittedName>
        <fullName evidence="1">IS66 Orf2 like protein</fullName>
    </submittedName>
</protein>
<dbReference type="PANTHER" id="PTHR36455:SF1">
    <property type="entry name" value="BLR8292 PROTEIN"/>
    <property type="match status" value="1"/>
</dbReference>
<gene>
    <name evidence="1" type="ORF">SAMN02745912_03868</name>
</gene>
<dbReference type="STRING" id="1121301.SAMN02745912_03868"/>
<dbReference type="AlphaFoldDB" id="A0A1M6U4N9"/>
<dbReference type="PANTHER" id="PTHR36455">
    <property type="match status" value="1"/>
</dbReference>
<name>A0A1M6U4N9_PARC5</name>
<organism evidence="1 2">
    <name type="scientific">Paramaledivibacter caminithermalis (strain DSM 15212 / CIP 107654 / DViRD3)</name>
    <name type="common">Clostridium caminithermale</name>
    <dbReference type="NCBI Taxonomy" id="1121301"/>
    <lineage>
        <taxon>Bacteria</taxon>
        <taxon>Bacillati</taxon>
        <taxon>Bacillota</taxon>
        <taxon>Clostridia</taxon>
        <taxon>Peptostreptococcales</taxon>
        <taxon>Caminicellaceae</taxon>
        <taxon>Paramaledivibacter</taxon>
    </lineage>
</organism>